<reference evidence="3 4" key="1">
    <citation type="submission" date="2019-04" db="EMBL/GenBank/DDBJ databases">
        <title>Niastella caeni sp. nov., isolated from activated sludge.</title>
        <authorList>
            <person name="Sheng M."/>
        </authorList>
    </citation>
    <scope>NUCLEOTIDE SEQUENCE [LARGE SCALE GENOMIC DNA]</scope>
    <source>
        <strain evidence="3 4">HX-2-15</strain>
    </source>
</reference>
<dbReference type="GO" id="GO:0003677">
    <property type="term" value="F:DNA binding"/>
    <property type="evidence" value="ECO:0007669"/>
    <property type="project" value="InterPro"/>
</dbReference>
<dbReference type="InterPro" id="IPR013762">
    <property type="entry name" value="Integrase-like_cat_sf"/>
</dbReference>
<dbReference type="Proteomes" id="UP000306918">
    <property type="component" value="Unassembled WGS sequence"/>
</dbReference>
<feature type="domain" description="Tyr recombinase" evidence="2">
    <location>
        <begin position="206"/>
        <end position="395"/>
    </location>
</feature>
<name>A0A4V4GZX2_9BACT</name>
<dbReference type="EMBL" id="STFF01000008">
    <property type="protein sequence ID" value="THU34266.1"/>
    <property type="molecule type" value="Genomic_DNA"/>
</dbReference>
<evidence type="ECO:0000256" key="1">
    <source>
        <dbReference type="ARBA" id="ARBA00023172"/>
    </source>
</evidence>
<dbReference type="CDD" id="cd00397">
    <property type="entry name" value="DNA_BRE_C"/>
    <property type="match status" value="1"/>
</dbReference>
<dbReference type="PROSITE" id="PS51898">
    <property type="entry name" value="TYR_RECOMBINASE"/>
    <property type="match status" value="1"/>
</dbReference>
<gene>
    <name evidence="3" type="ORF">FAM09_24925</name>
</gene>
<comment type="caution">
    <text evidence="3">The sequence shown here is derived from an EMBL/GenBank/DDBJ whole genome shotgun (WGS) entry which is preliminary data.</text>
</comment>
<proteinExistence type="predicted"/>
<dbReference type="Gene3D" id="1.10.443.10">
    <property type="entry name" value="Intergrase catalytic core"/>
    <property type="match status" value="1"/>
</dbReference>
<sequence>MQTQYTKPELYDAGGDITKPWYVEYYFLNPETHLMERFRPTFKMNYKRTLSDRYAWGHEAVKFMKERLKEGYNPFEEIKLQSQPVTNKVVIIPTCKDQLQKILDELCKISTPNAGETYRLMFGRWKKYLDAKNKGQLKIDEVNLSECLQFQTYLKEDCKLARKTVNATVSHLGILWDELKIGSNPFRNVPVLKAQRGRKLKESRKDIFEPFTAKELERIIKHLLEKEQRPFVRFLAFIYYAWARPIEIMRLRIKDIDLTNRAIIFRKEETKNDKPAMVQILDPLYEFLVEMDLGKYPDTFYIFGRNGYLPGEVMLNQRYHFNDLWNDLVKYSELQIDKNPYALKHSGNIEYLIKNKGKVDLKWQQRQNRHSSAVQTEKYNRALGVYFIDTEQINFNSFI</sequence>
<accession>A0A4V4GZX2</accession>
<dbReference type="SUPFAM" id="SSF56349">
    <property type="entry name" value="DNA breaking-rejoining enzymes"/>
    <property type="match status" value="1"/>
</dbReference>
<keyword evidence="4" id="KW-1185">Reference proteome</keyword>
<evidence type="ECO:0000313" key="4">
    <source>
        <dbReference type="Proteomes" id="UP000306918"/>
    </source>
</evidence>
<evidence type="ECO:0000259" key="2">
    <source>
        <dbReference type="PROSITE" id="PS51898"/>
    </source>
</evidence>
<dbReference type="InterPro" id="IPR002104">
    <property type="entry name" value="Integrase_catalytic"/>
</dbReference>
<dbReference type="OrthoDB" id="662986at2"/>
<evidence type="ECO:0000313" key="3">
    <source>
        <dbReference type="EMBL" id="THU34266.1"/>
    </source>
</evidence>
<dbReference type="GO" id="GO:0006310">
    <property type="term" value="P:DNA recombination"/>
    <property type="evidence" value="ECO:0007669"/>
    <property type="project" value="UniProtKB-KW"/>
</dbReference>
<dbReference type="InterPro" id="IPR011010">
    <property type="entry name" value="DNA_brk_join_enz"/>
</dbReference>
<dbReference type="AlphaFoldDB" id="A0A4V4GZX2"/>
<organism evidence="3 4">
    <name type="scientific">Niastella caeni</name>
    <dbReference type="NCBI Taxonomy" id="2569763"/>
    <lineage>
        <taxon>Bacteria</taxon>
        <taxon>Pseudomonadati</taxon>
        <taxon>Bacteroidota</taxon>
        <taxon>Chitinophagia</taxon>
        <taxon>Chitinophagales</taxon>
        <taxon>Chitinophagaceae</taxon>
        <taxon>Niastella</taxon>
    </lineage>
</organism>
<protein>
    <recommendedName>
        <fullName evidence="2">Tyr recombinase domain-containing protein</fullName>
    </recommendedName>
</protein>
<keyword evidence="1" id="KW-0233">DNA recombination</keyword>
<dbReference type="GO" id="GO:0015074">
    <property type="term" value="P:DNA integration"/>
    <property type="evidence" value="ECO:0007669"/>
    <property type="project" value="InterPro"/>
</dbReference>